<gene>
    <name evidence="2" type="ORF">LSINAPIS_LOCUS7834</name>
</gene>
<reference evidence="2 3" key="1">
    <citation type="submission" date="2017-07" db="EMBL/GenBank/DDBJ databases">
        <authorList>
            <person name="Talla V."/>
            <person name="Backstrom N."/>
        </authorList>
    </citation>
    <scope>NUCLEOTIDE SEQUENCE [LARGE SCALE GENOMIC DNA]</scope>
</reference>
<dbReference type="EMBL" id="FZQP02002658">
    <property type="protein sequence ID" value="VVC96302.1"/>
    <property type="molecule type" value="Genomic_DNA"/>
</dbReference>
<evidence type="ECO:0000256" key="1">
    <source>
        <dbReference type="SAM" id="Phobius"/>
    </source>
</evidence>
<keyword evidence="1" id="KW-0812">Transmembrane</keyword>
<sequence length="157" mass="18051">MFYRHNLQVHSYKDWFTQEWHDHYRDYEWEPIFKTRDVELKSGTMEVDSVPFSCCKSGSCVSSYLTELGTNSINTTGCSTTLYNILLLSANAHLVVFVITILLEIVILRFIILNSASSKRRSTSKKLINHIMAVNTNFDASSNSFQYNPDSDYEVGE</sequence>
<name>A0A5E4QGU6_9NEOP</name>
<keyword evidence="3" id="KW-1185">Reference proteome</keyword>
<proteinExistence type="predicted"/>
<keyword evidence="1" id="KW-0472">Membrane</keyword>
<organism evidence="2 3">
    <name type="scientific">Leptidea sinapis</name>
    <dbReference type="NCBI Taxonomy" id="189913"/>
    <lineage>
        <taxon>Eukaryota</taxon>
        <taxon>Metazoa</taxon>
        <taxon>Ecdysozoa</taxon>
        <taxon>Arthropoda</taxon>
        <taxon>Hexapoda</taxon>
        <taxon>Insecta</taxon>
        <taxon>Pterygota</taxon>
        <taxon>Neoptera</taxon>
        <taxon>Endopterygota</taxon>
        <taxon>Lepidoptera</taxon>
        <taxon>Glossata</taxon>
        <taxon>Ditrysia</taxon>
        <taxon>Papilionoidea</taxon>
        <taxon>Pieridae</taxon>
        <taxon>Dismorphiinae</taxon>
        <taxon>Leptidea</taxon>
    </lineage>
</organism>
<evidence type="ECO:0000313" key="2">
    <source>
        <dbReference type="EMBL" id="VVC96302.1"/>
    </source>
</evidence>
<protein>
    <submittedName>
        <fullName evidence="2">Uncharacterized protein</fullName>
    </submittedName>
</protein>
<feature type="transmembrane region" description="Helical" evidence="1">
    <location>
        <begin position="92"/>
        <end position="112"/>
    </location>
</feature>
<accession>A0A5E4QGU6</accession>
<dbReference type="Proteomes" id="UP000324832">
    <property type="component" value="Unassembled WGS sequence"/>
</dbReference>
<evidence type="ECO:0000313" key="3">
    <source>
        <dbReference type="Proteomes" id="UP000324832"/>
    </source>
</evidence>
<dbReference type="AlphaFoldDB" id="A0A5E4QGU6"/>
<keyword evidence="1" id="KW-1133">Transmembrane helix</keyword>